<gene>
    <name evidence="5" type="ORF">LF929_018040</name>
</gene>
<dbReference type="CDD" id="cd00093">
    <property type="entry name" value="HTH_XRE"/>
    <property type="match status" value="1"/>
</dbReference>
<dbReference type="EMBL" id="CP162670">
    <property type="protein sequence ID" value="XDL24115.1"/>
    <property type="molecule type" value="Genomic_DNA"/>
</dbReference>
<reference evidence="5" key="1">
    <citation type="submission" date="2024-07" db="EMBL/GenBank/DDBJ databases">
        <authorList>
            <person name="Pedron J."/>
        </authorList>
    </citation>
    <scope>NUCLEOTIDE SEQUENCE</scope>
    <source>
        <strain evidence="5">A003-S1-M15</strain>
    </source>
</reference>
<accession>A0AB39IKS4</accession>
<evidence type="ECO:0000259" key="4">
    <source>
        <dbReference type="PROSITE" id="PS50943"/>
    </source>
</evidence>
<dbReference type="PANTHER" id="PTHR46797">
    <property type="entry name" value="HTH-TYPE TRANSCRIPTIONAL REGULATOR"/>
    <property type="match status" value="1"/>
</dbReference>
<organism evidence="5">
    <name type="scientific">Dickeya oryzae</name>
    <dbReference type="NCBI Taxonomy" id="1240404"/>
    <lineage>
        <taxon>Bacteria</taxon>
        <taxon>Pseudomonadati</taxon>
        <taxon>Pseudomonadota</taxon>
        <taxon>Gammaproteobacteria</taxon>
        <taxon>Enterobacterales</taxon>
        <taxon>Pectobacteriaceae</taxon>
        <taxon>Dickeya</taxon>
    </lineage>
</organism>
<evidence type="ECO:0000256" key="3">
    <source>
        <dbReference type="ARBA" id="ARBA00023163"/>
    </source>
</evidence>
<dbReference type="Gene3D" id="1.10.260.40">
    <property type="entry name" value="lambda repressor-like DNA-binding domains"/>
    <property type="match status" value="1"/>
</dbReference>
<dbReference type="PANTHER" id="PTHR46797:SF23">
    <property type="entry name" value="HTH-TYPE TRANSCRIPTIONAL REGULATOR SUTR"/>
    <property type="match status" value="1"/>
</dbReference>
<dbReference type="InterPro" id="IPR010982">
    <property type="entry name" value="Lambda_DNA-bd_dom_sf"/>
</dbReference>
<protein>
    <submittedName>
        <fullName evidence="5">Helix-turn-helix transcriptional regulator</fullName>
    </submittedName>
</protein>
<evidence type="ECO:0000256" key="1">
    <source>
        <dbReference type="ARBA" id="ARBA00023015"/>
    </source>
</evidence>
<dbReference type="Pfam" id="PF01381">
    <property type="entry name" value="HTH_3"/>
    <property type="match status" value="1"/>
</dbReference>
<evidence type="ECO:0000313" key="5">
    <source>
        <dbReference type="EMBL" id="XDL24115.1"/>
    </source>
</evidence>
<name>A0AB39IKS4_9GAMM</name>
<dbReference type="SUPFAM" id="SSF47413">
    <property type="entry name" value="lambda repressor-like DNA-binding domains"/>
    <property type="match status" value="1"/>
</dbReference>
<dbReference type="GeneID" id="302583611"/>
<dbReference type="InterPro" id="IPR001387">
    <property type="entry name" value="Cro/C1-type_HTH"/>
</dbReference>
<feature type="domain" description="HTH cro/C1-type" evidence="4">
    <location>
        <begin position="17"/>
        <end position="68"/>
    </location>
</feature>
<keyword evidence="3" id="KW-0804">Transcription</keyword>
<sequence>MTEEQTLRAFGMRVCSLRAQLKLSQEQLAERAQLDRTYISSIERGQRNIGLLNICKLAIALHVSPERLLANLGEYIHE</sequence>
<dbReference type="PROSITE" id="PS50943">
    <property type="entry name" value="HTH_CROC1"/>
    <property type="match status" value="1"/>
</dbReference>
<keyword evidence="2" id="KW-0238">DNA-binding</keyword>
<dbReference type="SMART" id="SM00530">
    <property type="entry name" value="HTH_XRE"/>
    <property type="match status" value="1"/>
</dbReference>
<dbReference type="GO" id="GO:0003677">
    <property type="term" value="F:DNA binding"/>
    <property type="evidence" value="ECO:0007669"/>
    <property type="project" value="UniProtKB-KW"/>
</dbReference>
<dbReference type="GO" id="GO:0003700">
    <property type="term" value="F:DNA-binding transcription factor activity"/>
    <property type="evidence" value="ECO:0007669"/>
    <property type="project" value="TreeGrafter"/>
</dbReference>
<dbReference type="AlphaFoldDB" id="A0AB39IKS4"/>
<dbReference type="InterPro" id="IPR050807">
    <property type="entry name" value="TransReg_Diox_bact_type"/>
</dbReference>
<dbReference type="RefSeq" id="WP_226093209.1">
    <property type="nucleotide sequence ID" value="NZ_CP162670.1"/>
</dbReference>
<proteinExistence type="predicted"/>
<keyword evidence="1" id="KW-0805">Transcription regulation</keyword>
<evidence type="ECO:0000256" key="2">
    <source>
        <dbReference type="ARBA" id="ARBA00023125"/>
    </source>
</evidence>
<dbReference type="GO" id="GO:0005829">
    <property type="term" value="C:cytosol"/>
    <property type="evidence" value="ECO:0007669"/>
    <property type="project" value="TreeGrafter"/>
</dbReference>